<dbReference type="eggNOG" id="arCOG05155">
    <property type="taxonomic scope" value="Archaea"/>
</dbReference>
<dbReference type="SUPFAM" id="SSF53098">
    <property type="entry name" value="Ribonuclease H-like"/>
    <property type="match status" value="1"/>
</dbReference>
<evidence type="ECO:0000313" key="1">
    <source>
        <dbReference type="EMBL" id="CAJ37415.1"/>
    </source>
</evidence>
<keyword evidence="2" id="KW-1185">Reference proteome</keyword>
<dbReference type="OrthoDB" id="135299at2157"/>
<dbReference type="KEGG" id="rci:RCIX2316"/>
<evidence type="ECO:0000313" key="2">
    <source>
        <dbReference type="Proteomes" id="UP000000663"/>
    </source>
</evidence>
<dbReference type="RefSeq" id="WP_012035166.1">
    <property type="nucleotide sequence ID" value="NC_009464.1"/>
</dbReference>
<dbReference type="Proteomes" id="UP000000663">
    <property type="component" value="Chromosome"/>
</dbReference>
<proteinExistence type="predicted"/>
<dbReference type="EMBL" id="AM114193">
    <property type="protein sequence ID" value="CAJ37415.1"/>
    <property type="molecule type" value="Genomic_DNA"/>
</dbReference>
<dbReference type="PATRIC" id="fig|351160.9.peg.865"/>
<gene>
    <name evidence="1" type="ORF">RCIX2316</name>
</gene>
<sequence>MLEIYCDSSFNEDSPSFIGCVILADSLEVHQSSTRVLPDPKSNLECEMAAIELGMRMARVFRRGDEPVVVYNDNTEAVKACLDDEAALFPVEFAPRESPYLSMADRLSKRFPQKLAEVADLCRKPVESFTPDILRDIGENRRAVLYLVRDAGRSTNTKSVYRLVVRTIDGVISDDLTFEARSGEVKNIKVARDVSENVNLITADLDGAYFLLTDETWGLRQKGGEAYSALPCAIPHRVICHEVDRSPENLWRRVQSLLHGESRQ</sequence>
<dbReference type="InterPro" id="IPR012337">
    <property type="entry name" value="RNaseH-like_sf"/>
</dbReference>
<organism evidence="1 2">
    <name type="scientific">Methanocella arvoryzae (strain DSM 22066 / NBRC 105507 / MRE50)</name>
    <dbReference type="NCBI Taxonomy" id="351160"/>
    <lineage>
        <taxon>Archaea</taxon>
        <taxon>Methanobacteriati</taxon>
        <taxon>Methanobacteriota</taxon>
        <taxon>Stenosarchaea group</taxon>
        <taxon>Methanomicrobia</taxon>
        <taxon>Methanocellales</taxon>
        <taxon>Methanocellaceae</taxon>
        <taxon>Methanocella</taxon>
    </lineage>
</organism>
<dbReference type="STRING" id="351160.RCIX2316"/>
<accession>Q0W2H8</accession>
<protein>
    <submittedName>
        <fullName evidence="1">Uncharacterized protein</fullName>
    </submittedName>
</protein>
<name>Q0W2H8_METAR</name>
<reference evidence="1 2" key="1">
    <citation type="journal article" date="2006" name="Science">
        <title>Genome of rice cluster I archaea -- the key methane producers in the rice rhizosphere.</title>
        <authorList>
            <person name="Erkel C."/>
            <person name="Kube M."/>
            <person name="Reinhardt R."/>
            <person name="Liesack W."/>
        </authorList>
    </citation>
    <scope>NUCLEOTIDE SEQUENCE [LARGE SCALE GENOMIC DNA]</scope>
    <source>
        <strain evidence="2">DSM 22066 / NBRC 105507 / MRE50</strain>
    </source>
</reference>
<dbReference type="GeneID" id="5143182"/>
<dbReference type="AlphaFoldDB" id="Q0W2H8"/>